<dbReference type="Gene3D" id="2.60.40.10">
    <property type="entry name" value="Immunoglobulins"/>
    <property type="match status" value="1"/>
</dbReference>
<dbReference type="InterPro" id="IPR007110">
    <property type="entry name" value="Ig-like_dom"/>
</dbReference>
<protein>
    <recommendedName>
        <fullName evidence="2">Ig-like domain-containing protein</fullName>
    </recommendedName>
</protein>
<dbReference type="CDD" id="cd00099">
    <property type="entry name" value="IgV"/>
    <property type="match status" value="1"/>
</dbReference>
<dbReference type="Proteomes" id="UP000694620">
    <property type="component" value="Chromosome 12"/>
</dbReference>
<proteinExistence type="predicted"/>
<dbReference type="InterPro" id="IPR036179">
    <property type="entry name" value="Ig-like_dom_sf"/>
</dbReference>
<dbReference type="PROSITE" id="PS50835">
    <property type="entry name" value="IG_LIKE"/>
    <property type="match status" value="1"/>
</dbReference>
<dbReference type="AlphaFoldDB" id="A0A8C4SN58"/>
<dbReference type="Pfam" id="PF07686">
    <property type="entry name" value="V-set"/>
    <property type="match status" value="1"/>
</dbReference>
<feature type="domain" description="Ig-like" evidence="2">
    <location>
        <begin position="28"/>
        <end position="134"/>
    </location>
</feature>
<keyword evidence="1" id="KW-0732">Signal</keyword>
<dbReference type="InterPro" id="IPR050150">
    <property type="entry name" value="IgV_Light_Chain"/>
</dbReference>
<reference evidence="3" key="3">
    <citation type="submission" date="2025-09" db="UniProtKB">
        <authorList>
            <consortium name="Ensembl"/>
        </authorList>
    </citation>
    <scope>IDENTIFICATION</scope>
</reference>
<dbReference type="Ensembl" id="ENSECRT00000017497.1">
    <property type="protein sequence ID" value="ENSECRP00000017169.1"/>
    <property type="gene ID" value="ENSECRG00000011446.1"/>
</dbReference>
<dbReference type="InterPro" id="IPR013106">
    <property type="entry name" value="Ig_V-set"/>
</dbReference>
<organism evidence="3 4">
    <name type="scientific">Erpetoichthys calabaricus</name>
    <name type="common">Rope fish</name>
    <name type="synonym">Calamoichthys calabaricus</name>
    <dbReference type="NCBI Taxonomy" id="27687"/>
    <lineage>
        <taxon>Eukaryota</taxon>
        <taxon>Metazoa</taxon>
        <taxon>Chordata</taxon>
        <taxon>Craniata</taxon>
        <taxon>Vertebrata</taxon>
        <taxon>Euteleostomi</taxon>
        <taxon>Actinopterygii</taxon>
        <taxon>Polypteriformes</taxon>
        <taxon>Polypteridae</taxon>
        <taxon>Erpetoichthys</taxon>
    </lineage>
</organism>
<name>A0A8C4SN58_ERPCA</name>
<accession>A0A8C4SN58</accession>
<dbReference type="InterPro" id="IPR003599">
    <property type="entry name" value="Ig_sub"/>
</dbReference>
<evidence type="ECO:0000313" key="3">
    <source>
        <dbReference type="Ensembl" id="ENSECRP00000017169.1"/>
    </source>
</evidence>
<sequence>MDMRSTGSLDMLAVLGFLACWLTHAIGQKVLTQPGVMSVNLGDTATLDCNIEKDEGKYVFWLKQVPGSPPQHILDFYYTKSASEDYGTGFSSSRFNSKAKNKIDYQLLISNVEASDSAVYYCHTWDDSASSRVSQ</sequence>
<feature type="signal peptide" evidence="1">
    <location>
        <begin position="1"/>
        <end position="27"/>
    </location>
</feature>
<feature type="chain" id="PRO_5034206100" description="Ig-like domain-containing protein" evidence="1">
    <location>
        <begin position="28"/>
        <end position="135"/>
    </location>
</feature>
<dbReference type="PANTHER" id="PTHR23267">
    <property type="entry name" value="IMMUNOGLOBULIN LIGHT CHAIN"/>
    <property type="match status" value="1"/>
</dbReference>
<dbReference type="SMART" id="SM00409">
    <property type="entry name" value="IG"/>
    <property type="match status" value="1"/>
</dbReference>
<reference evidence="3" key="1">
    <citation type="submission" date="2021-06" db="EMBL/GenBank/DDBJ databases">
        <authorList>
            <consortium name="Wellcome Sanger Institute Data Sharing"/>
        </authorList>
    </citation>
    <scope>NUCLEOTIDE SEQUENCE [LARGE SCALE GENOMIC DNA]</scope>
</reference>
<dbReference type="SMART" id="SM00406">
    <property type="entry name" value="IGv"/>
    <property type="match status" value="1"/>
</dbReference>
<evidence type="ECO:0000313" key="4">
    <source>
        <dbReference type="Proteomes" id="UP000694620"/>
    </source>
</evidence>
<evidence type="ECO:0000259" key="2">
    <source>
        <dbReference type="PROSITE" id="PS50835"/>
    </source>
</evidence>
<dbReference type="GeneTree" id="ENSGT00940000165634"/>
<dbReference type="SUPFAM" id="SSF48726">
    <property type="entry name" value="Immunoglobulin"/>
    <property type="match status" value="1"/>
</dbReference>
<keyword evidence="4" id="KW-1185">Reference proteome</keyword>
<evidence type="ECO:0000256" key="1">
    <source>
        <dbReference type="SAM" id="SignalP"/>
    </source>
</evidence>
<dbReference type="InterPro" id="IPR013783">
    <property type="entry name" value="Ig-like_fold"/>
</dbReference>
<reference evidence="3" key="2">
    <citation type="submission" date="2025-08" db="UniProtKB">
        <authorList>
            <consortium name="Ensembl"/>
        </authorList>
    </citation>
    <scope>IDENTIFICATION</scope>
</reference>